<dbReference type="Proteomes" id="UP000694891">
    <property type="component" value="Unplaced"/>
</dbReference>
<evidence type="ECO:0000256" key="1">
    <source>
        <dbReference type="ARBA" id="ARBA00008535"/>
    </source>
</evidence>
<dbReference type="PANTHER" id="PTHR10903:SF103">
    <property type="entry name" value="GTPASE IMAP FAMILY MEMBER GIMD1"/>
    <property type="match status" value="1"/>
</dbReference>
<reference evidence="6" key="1">
    <citation type="submission" date="2025-08" db="UniProtKB">
        <authorList>
            <consortium name="RefSeq"/>
        </authorList>
    </citation>
    <scope>IDENTIFICATION</scope>
</reference>
<keyword evidence="2" id="KW-0547">Nucleotide-binding</keyword>
<dbReference type="RefSeq" id="XP_008290896.1">
    <property type="nucleotide sequence ID" value="XM_008292674.1"/>
</dbReference>
<proteinExistence type="inferred from homology"/>
<dbReference type="InterPro" id="IPR006703">
    <property type="entry name" value="G_AIG1"/>
</dbReference>
<dbReference type="GO" id="GO:0005525">
    <property type="term" value="F:GTP binding"/>
    <property type="evidence" value="ECO:0007669"/>
    <property type="project" value="UniProtKB-KW"/>
</dbReference>
<evidence type="ECO:0000256" key="3">
    <source>
        <dbReference type="ARBA" id="ARBA00023134"/>
    </source>
</evidence>
<dbReference type="PANTHER" id="PTHR10903">
    <property type="entry name" value="GTPASE, IMAP FAMILY MEMBER-RELATED"/>
    <property type="match status" value="1"/>
</dbReference>
<sequence length="227" mass="25361">MELRRHGNQPSDALSRWLGRHDEDQRGLLALNVLLLGDRQSGRSSVGNALIGGHEFRTGAVSMTTECRRLSRRFPRCFRRQGAESDLLLSVVDTPPCVPRPHAVHELCPEGVHVIAVVVRVDLPQENTHLVQHAELLFGPSWRHHAVVVFTHSDRLKEAELQPAAFLSQAADWLKALAEEAGGGVWFLDNGCDWPSVRGRPLREQMIRLSAKNHHRAARVRTDGSVL</sequence>
<organism evidence="5 6">
    <name type="scientific">Stegastes partitus</name>
    <name type="common">bicolor damselfish</name>
    <dbReference type="NCBI Taxonomy" id="144197"/>
    <lineage>
        <taxon>Eukaryota</taxon>
        <taxon>Metazoa</taxon>
        <taxon>Chordata</taxon>
        <taxon>Craniata</taxon>
        <taxon>Vertebrata</taxon>
        <taxon>Euteleostomi</taxon>
        <taxon>Actinopterygii</taxon>
        <taxon>Neopterygii</taxon>
        <taxon>Teleostei</taxon>
        <taxon>Neoteleostei</taxon>
        <taxon>Acanthomorphata</taxon>
        <taxon>Ovalentaria</taxon>
        <taxon>Pomacentridae</taxon>
        <taxon>Stegastes</taxon>
    </lineage>
</organism>
<keyword evidence="5" id="KW-1185">Reference proteome</keyword>
<evidence type="ECO:0000256" key="2">
    <source>
        <dbReference type="ARBA" id="ARBA00022741"/>
    </source>
</evidence>
<evidence type="ECO:0000313" key="6">
    <source>
        <dbReference type="RefSeq" id="XP_008290896.1"/>
    </source>
</evidence>
<dbReference type="GeneID" id="103365271"/>
<dbReference type="Gene3D" id="3.40.50.300">
    <property type="entry name" value="P-loop containing nucleotide triphosphate hydrolases"/>
    <property type="match status" value="1"/>
</dbReference>
<dbReference type="InterPro" id="IPR045058">
    <property type="entry name" value="GIMA/IAN/Toc"/>
</dbReference>
<accession>A0A9Y4KK58</accession>
<evidence type="ECO:0000313" key="5">
    <source>
        <dbReference type="Proteomes" id="UP000694891"/>
    </source>
</evidence>
<dbReference type="InterPro" id="IPR027417">
    <property type="entry name" value="P-loop_NTPase"/>
</dbReference>
<protein>
    <submittedName>
        <fullName evidence="6">GTPase IMAP family member GIMD1-like</fullName>
    </submittedName>
</protein>
<evidence type="ECO:0000259" key="4">
    <source>
        <dbReference type="Pfam" id="PF04548"/>
    </source>
</evidence>
<dbReference type="SUPFAM" id="SSF52540">
    <property type="entry name" value="P-loop containing nucleoside triphosphate hydrolases"/>
    <property type="match status" value="1"/>
</dbReference>
<keyword evidence="3" id="KW-0342">GTP-binding</keyword>
<dbReference type="AlphaFoldDB" id="A0A9Y4KK58"/>
<dbReference type="Pfam" id="PF04548">
    <property type="entry name" value="AIG1"/>
    <property type="match status" value="1"/>
</dbReference>
<name>A0A9Y4KK58_9TELE</name>
<feature type="domain" description="AIG1-type G" evidence="4">
    <location>
        <begin position="31"/>
        <end position="190"/>
    </location>
</feature>
<gene>
    <name evidence="6" type="primary">LOC103365271</name>
</gene>
<comment type="similarity">
    <text evidence="1">Belongs to the TRAFAC class TrmE-Era-EngA-EngB-Septin-like GTPase superfamily. AIG1/Toc34/Toc159-like paraseptin GTPase family. IAN subfamily.</text>
</comment>